<feature type="signal peptide" evidence="1">
    <location>
        <begin position="1"/>
        <end position="19"/>
    </location>
</feature>
<protein>
    <submittedName>
        <fullName evidence="2">Uncharacterized protein</fullName>
    </submittedName>
</protein>
<accession>A0A813CG59</accession>
<name>A0A813CG59_9DINO</name>
<organism evidence="2 3">
    <name type="scientific">Symbiodinium necroappetens</name>
    <dbReference type="NCBI Taxonomy" id="1628268"/>
    <lineage>
        <taxon>Eukaryota</taxon>
        <taxon>Sar</taxon>
        <taxon>Alveolata</taxon>
        <taxon>Dinophyceae</taxon>
        <taxon>Suessiales</taxon>
        <taxon>Symbiodiniaceae</taxon>
        <taxon>Symbiodinium</taxon>
    </lineage>
</organism>
<dbReference type="OrthoDB" id="436802at2759"/>
<sequence>MDSGAALLRLLSFWISGLGMNLWPSRVSLVDNDFYELKLQDNTDPADLLSMYSNISSDEPSVQSMRAGEQNGLFAVSGALRLAHGALKVFTWLTDAKESEKVFSEHVQSCNSRRLLAERGNQKLVEVSKTGRWRLLGIPFSF</sequence>
<keyword evidence="1" id="KW-0732">Signal</keyword>
<feature type="non-terminal residue" evidence="2">
    <location>
        <position position="142"/>
    </location>
</feature>
<dbReference type="Proteomes" id="UP000601435">
    <property type="component" value="Unassembled WGS sequence"/>
</dbReference>
<evidence type="ECO:0000256" key="1">
    <source>
        <dbReference type="SAM" id="SignalP"/>
    </source>
</evidence>
<keyword evidence="3" id="KW-1185">Reference proteome</keyword>
<dbReference type="AlphaFoldDB" id="A0A813CG59"/>
<proteinExistence type="predicted"/>
<evidence type="ECO:0000313" key="2">
    <source>
        <dbReference type="EMBL" id="CAE7943845.1"/>
    </source>
</evidence>
<evidence type="ECO:0000313" key="3">
    <source>
        <dbReference type="Proteomes" id="UP000601435"/>
    </source>
</evidence>
<feature type="chain" id="PRO_5032627169" evidence="1">
    <location>
        <begin position="20"/>
        <end position="142"/>
    </location>
</feature>
<comment type="caution">
    <text evidence="2">The sequence shown here is derived from an EMBL/GenBank/DDBJ whole genome shotgun (WGS) entry which is preliminary data.</text>
</comment>
<reference evidence="2" key="1">
    <citation type="submission" date="2021-02" db="EMBL/GenBank/DDBJ databases">
        <authorList>
            <person name="Dougan E. K."/>
            <person name="Rhodes N."/>
            <person name="Thang M."/>
            <person name="Chan C."/>
        </authorList>
    </citation>
    <scope>NUCLEOTIDE SEQUENCE</scope>
</reference>
<gene>
    <name evidence="2" type="ORF">SNEC2469_LOCUS35190</name>
</gene>
<dbReference type="EMBL" id="CAJNJA010100585">
    <property type="protein sequence ID" value="CAE7943845.1"/>
    <property type="molecule type" value="Genomic_DNA"/>
</dbReference>